<evidence type="ECO:0000256" key="2">
    <source>
        <dbReference type="ARBA" id="ARBA00022692"/>
    </source>
</evidence>
<evidence type="ECO:0000313" key="7">
    <source>
        <dbReference type="EMBL" id="QTD52355.1"/>
    </source>
</evidence>
<reference evidence="7" key="1">
    <citation type="submission" date="2021-03" db="EMBL/GenBank/DDBJ databases">
        <title>Acanthopleuribacteraceae sp. M133.</title>
        <authorList>
            <person name="Wang G."/>
        </authorList>
    </citation>
    <scope>NUCLEOTIDE SEQUENCE</scope>
    <source>
        <strain evidence="7">M133</strain>
    </source>
</reference>
<feature type="transmembrane region" description="Helical" evidence="5">
    <location>
        <begin position="223"/>
        <end position="247"/>
    </location>
</feature>
<accession>A0A8A4U0T5</accession>
<evidence type="ECO:0000256" key="5">
    <source>
        <dbReference type="SAM" id="Phobius"/>
    </source>
</evidence>
<dbReference type="InterPro" id="IPR013525">
    <property type="entry name" value="ABC2_TM"/>
</dbReference>
<feature type="domain" description="ABC-2 type transporter transmembrane" evidence="6">
    <location>
        <begin position="29"/>
        <end position="364"/>
    </location>
</feature>
<dbReference type="Proteomes" id="UP000663929">
    <property type="component" value="Chromosome"/>
</dbReference>
<sequence>MSKQSQWRLTFEVTRWEFMRFFKPREMMVSLGLTVGLLLGLNWMIRGAGSQGEPAQVKLINQSELMLVIPETSSLAVVDALPEEAESDLREAVAAKELDGLLIVRGVEDAELVVLREPHWRAELEKLLAIARLSVQLDRSGVSQEAFAEMMAPFPLTLSALRDDGGGFRERMILSFVCIGFMLMAIFVGNAYLFSAITGEKQLRVTEQLVAAISPRIWIDGKILGMAGLALVNVAIYAVSSFIAVLILQRLGVDVPLALEVVDVGLALKMVSLAVLGFLFWFTAFAAVAATINDPMNSARNAFMFVPMIPVAVGFLVFTNPEHWGFRLLGMFPLTSAGVMPARLVLAEVPAWEMAVALASLVVACWMMRQVAGKVFALGIFMQGKEPSWSEMIAAARRV</sequence>
<name>A0A8A4U0T5_SULCO</name>
<organism evidence="7 8">
    <name type="scientific">Sulfidibacter corallicola</name>
    <dbReference type="NCBI Taxonomy" id="2818388"/>
    <lineage>
        <taxon>Bacteria</taxon>
        <taxon>Pseudomonadati</taxon>
        <taxon>Acidobacteriota</taxon>
        <taxon>Holophagae</taxon>
        <taxon>Acanthopleuribacterales</taxon>
        <taxon>Acanthopleuribacteraceae</taxon>
        <taxon>Sulfidibacter</taxon>
    </lineage>
</organism>
<evidence type="ECO:0000259" key="6">
    <source>
        <dbReference type="Pfam" id="PF12698"/>
    </source>
</evidence>
<dbReference type="AlphaFoldDB" id="A0A8A4U0T5"/>
<feature type="transmembrane region" description="Helical" evidence="5">
    <location>
        <begin position="172"/>
        <end position="194"/>
    </location>
</feature>
<keyword evidence="3 5" id="KW-1133">Transmembrane helix</keyword>
<protein>
    <submittedName>
        <fullName evidence="7">ABC transporter permease</fullName>
    </submittedName>
</protein>
<evidence type="ECO:0000256" key="4">
    <source>
        <dbReference type="ARBA" id="ARBA00023136"/>
    </source>
</evidence>
<dbReference type="GO" id="GO:0140359">
    <property type="term" value="F:ABC-type transporter activity"/>
    <property type="evidence" value="ECO:0007669"/>
    <property type="project" value="InterPro"/>
</dbReference>
<comment type="subcellular location">
    <subcellularLocation>
        <location evidence="1">Membrane</location>
        <topology evidence="1">Multi-pass membrane protein</topology>
    </subcellularLocation>
</comment>
<dbReference type="RefSeq" id="WP_237382463.1">
    <property type="nucleotide sequence ID" value="NZ_CP071793.1"/>
</dbReference>
<dbReference type="KEGG" id="scor:J3U87_07770"/>
<keyword evidence="2 5" id="KW-0812">Transmembrane</keyword>
<dbReference type="EMBL" id="CP071793">
    <property type="protein sequence ID" value="QTD52355.1"/>
    <property type="molecule type" value="Genomic_DNA"/>
</dbReference>
<keyword evidence="4 5" id="KW-0472">Membrane</keyword>
<evidence type="ECO:0000313" key="8">
    <source>
        <dbReference type="Proteomes" id="UP000663929"/>
    </source>
</evidence>
<evidence type="ECO:0000256" key="3">
    <source>
        <dbReference type="ARBA" id="ARBA00022989"/>
    </source>
</evidence>
<feature type="transmembrane region" description="Helical" evidence="5">
    <location>
        <begin position="267"/>
        <end position="290"/>
    </location>
</feature>
<dbReference type="GO" id="GO:0016020">
    <property type="term" value="C:membrane"/>
    <property type="evidence" value="ECO:0007669"/>
    <property type="project" value="UniProtKB-SubCell"/>
</dbReference>
<gene>
    <name evidence="7" type="ORF">J3U87_07770</name>
</gene>
<keyword evidence="8" id="KW-1185">Reference proteome</keyword>
<feature type="transmembrane region" description="Helical" evidence="5">
    <location>
        <begin position="302"/>
        <end position="318"/>
    </location>
</feature>
<dbReference type="Pfam" id="PF12698">
    <property type="entry name" value="ABC2_membrane_3"/>
    <property type="match status" value="1"/>
</dbReference>
<evidence type="ECO:0000256" key="1">
    <source>
        <dbReference type="ARBA" id="ARBA00004141"/>
    </source>
</evidence>
<proteinExistence type="predicted"/>